<evidence type="ECO:0000259" key="2">
    <source>
        <dbReference type="Pfam" id="PF01863"/>
    </source>
</evidence>
<dbReference type="InterPro" id="IPR002725">
    <property type="entry name" value="YgjP-like_metallopeptidase"/>
</dbReference>
<feature type="compositionally biased region" description="Basic and acidic residues" evidence="1">
    <location>
        <begin position="197"/>
        <end position="208"/>
    </location>
</feature>
<dbReference type="EMBL" id="BAAANV010000037">
    <property type="protein sequence ID" value="GAA1547296.1"/>
    <property type="molecule type" value="Genomic_DNA"/>
</dbReference>
<sequence>MSALSTSVHVMTSSSDRRPTHLTIDDQPVEIRRSSRRKRTIQARFEDGVVVVLAPASMSAREERRAVEDLVRRVTRKNRSARNDDALMERATQLSRTYVPGAPVPSSVRWVSNMTSRWASCSPADGSIRLSDAIVGMPAYVVDAVLLHEVAHLVERGHGVAFQTIVRADPKHDVAQAYLAGASFGARRTADALPQHGLDDDNSERAATDAHATSSPGDDAPSVVR</sequence>
<feature type="region of interest" description="Disordered" evidence="1">
    <location>
        <begin position="190"/>
        <end position="225"/>
    </location>
</feature>
<dbReference type="Proteomes" id="UP001501288">
    <property type="component" value="Unassembled WGS sequence"/>
</dbReference>
<keyword evidence="4" id="KW-1185">Reference proteome</keyword>
<dbReference type="Pfam" id="PF01863">
    <property type="entry name" value="YgjP-like"/>
    <property type="match status" value="1"/>
</dbReference>
<dbReference type="PANTHER" id="PTHR30399">
    <property type="entry name" value="UNCHARACTERIZED PROTEIN YGJP"/>
    <property type="match status" value="1"/>
</dbReference>
<evidence type="ECO:0000313" key="4">
    <source>
        <dbReference type="Proteomes" id="UP001501288"/>
    </source>
</evidence>
<feature type="domain" description="YgjP-like metallopeptidase" evidence="2">
    <location>
        <begin position="110"/>
        <end position="167"/>
    </location>
</feature>
<feature type="compositionally biased region" description="Polar residues" evidence="1">
    <location>
        <begin position="1"/>
        <end position="14"/>
    </location>
</feature>
<protein>
    <recommendedName>
        <fullName evidence="2">YgjP-like metallopeptidase domain-containing protein</fullName>
    </recommendedName>
</protein>
<dbReference type="Gene3D" id="3.30.2010.10">
    <property type="entry name" value="Metalloproteases ('zincins'), catalytic domain"/>
    <property type="match status" value="1"/>
</dbReference>
<proteinExistence type="predicted"/>
<organism evidence="3 4">
    <name type="scientific">Dermacoccus barathri</name>
    <dbReference type="NCBI Taxonomy" id="322601"/>
    <lineage>
        <taxon>Bacteria</taxon>
        <taxon>Bacillati</taxon>
        <taxon>Actinomycetota</taxon>
        <taxon>Actinomycetes</taxon>
        <taxon>Micrococcales</taxon>
        <taxon>Dermacoccaceae</taxon>
        <taxon>Dermacoccus</taxon>
    </lineage>
</organism>
<reference evidence="3 4" key="1">
    <citation type="journal article" date="2019" name="Int. J. Syst. Evol. Microbiol.">
        <title>The Global Catalogue of Microorganisms (GCM) 10K type strain sequencing project: providing services to taxonomists for standard genome sequencing and annotation.</title>
        <authorList>
            <consortium name="The Broad Institute Genomics Platform"/>
            <consortium name="The Broad Institute Genome Sequencing Center for Infectious Disease"/>
            <person name="Wu L."/>
            <person name="Ma J."/>
        </authorList>
    </citation>
    <scope>NUCLEOTIDE SEQUENCE [LARGE SCALE GENOMIC DNA]</scope>
    <source>
        <strain evidence="3 4">JCM 14588</strain>
    </source>
</reference>
<evidence type="ECO:0000256" key="1">
    <source>
        <dbReference type="SAM" id="MobiDB-lite"/>
    </source>
</evidence>
<gene>
    <name evidence="3" type="ORF">GCM10009762_20830</name>
</gene>
<feature type="region of interest" description="Disordered" evidence="1">
    <location>
        <begin position="1"/>
        <end position="21"/>
    </location>
</feature>
<evidence type="ECO:0000313" key="3">
    <source>
        <dbReference type="EMBL" id="GAA1547296.1"/>
    </source>
</evidence>
<dbReference type="InterPro" id="IPR053136">
    <property type="entry name" value="UTP_pyrophosphatase-like"/>
</dbReference>
<comment type="caution">
    <text evidence="3">The sequence shown here is derived from an EMBL/GenBank/DDBJ whole genome shotgun (WGS) entry which is preliminary data.</text>
</comment>
<dbReference type="PANTHER" id="PTHR30399:SF1">
    <property type="entry name" value="UTP PYROPHOSPHATASE"/>
    <property type="match status" value="1"/>
</dbReference>
<dbReference type="CDD" id="cd07344">
    <property type="entry name" value="M48_yhfN_like"/>
    <property type="match status" value="1"/>
</dbReference>
<name>A0ABN2BU26_9MICO</name>
<accession>A0ABN2BU26</accession>